<name>A0ABU3DBD1_9FLAO</name>
<dbReference type="Proteomes" id="UP001262582">
    <property type="component" value="Unassembled WGS sequence"/>
</dbReference>
<keyword evidence="2" id="KW-1185">Reference proteome</keyword>
<evidence type="ECO:0000313" key="2">
    <source>
        <dbReference type="Proteomes" id="UP001262582"/>
    </source>
</evidence>
<gene>
    <name evidence="1" type="ORF">RM539_19545</name>
</gene>
<dbReference type="InterPro" id="IPR025683">
    <property type="entry name" value="Protein_beta"/>
</dbReference>
<proteinExistence type="predicted"/>
<dbReference type="EMBL" id="JAVRHK010000041">
    <property type="protein sequence ID" value="MDT0678771.1"/>
    <property type="molecule type" value="Genomic_DNA"/>
</dbReference>
<protein>
    <submittedName>
        <fullName evidence="1">Uncharacterized protein</fullName>
    </submittedName>
</protein>
<evidence type="ECO:0000313" key="1">
    <source>
        <dbReference type="EMBL" id="MDT0678771.1"/>
    </source>
</evidence>
<comment type="caution">
    <text evidence="1">The sequence shown here is derived from an EMBL/GenBank/DDBJ whole genome shotgun (WGS) entry which is preliminary data.</text>
</comment>
<sequence length="173" mass="20496">MNKLKYVPVFRGKSIEINVLENFDFGKNIFPCLEIVKRYGKPKTEEEKRQYSFFPNTHDNSFENFYIKLIKNISAKRVFIDLPVHLKPESNMKPPTLSFLQEVVINKTERTAHLKKLSRLNDKIIPVISSYLKITGKSEIITQSKELREIFNTQCFRIFLDTYLQDFNEPLWT</sequence>
<organism evidence="1 2">
    <name type="scientific">Autumnicola musiva</name>
    <dbReference type="NCBI Taxonomy" id="3075589"/>
    <lineage>
        <taxon>Bacteria</taxon>
        <taxon>Pseudomonadati</taxon>
        <taxon>Bacteroidota</taxon>
        <taxon>Flavobacteriia</taxon>
        <taxon>Flavobacteriales</taxon>
        <taxon>Flavobacteriaceae</taxon>
        <taxon>Autumnicola</taxon>
    </lineage>
</organism>
<dbReference type="RefSeq" id="WP_311505104.1">
    <property type="nucleotide sequence ID" value="NZ_JAVRHK010000041.1"/>
</dbReference>
<accession>A0ABU3DBD1</accession>
<reference evidence="1 2" key="1">
    <citation type="submission" date="2023-09" db="EMBL/GenBank/DDBJ databases">
        <authorList>
            <person name="Rey-Velasco X."/>
        </authorList>
    </citation>
    <scope>NUCLEOTIDE SEQUENCE [LARGE SCALE GENOMIC DNA]</scope>
    <source>
        <strain evidence="1 2">F117</strain>
    </source>
</reference>
<dbReference type="Pfam" id="PF14350">
    <property type="entry name" value="Beta_protein"/>
    <property type="match status" value="1"/>
</dbReference>